<evidence type="ECO:0000256" key="1">
    <source>
        <dbReference type="SAM" id="MobiDB-lite"/>
    </source>
</evidence>
<keyword evidence="2" id="KW-1133">Transmembrane helix</keyword>
<feature type="transmembrane region" description="Helical" evidence="2">
    <location>
        <begin position="9"/>
        <end position="27"/>
    </location>
</feature>
<keyword evidence="4" id="KW-1185">Reference proteome</keyword>
<feature type="region of interest" description="Disordered" evidence="1">
    <location>
        <begin position="36"/>
        <end position="73"/>
    </location>
</feature>
<reference evidence="3 4" key="1">
    <citation type="submission" date="2021-03" db="EMBL/GenBank/DDBJ databases">
        <title>Antimicrobial resistance genes in bacteria isolated from Japanese honey, and their potential for conferring macrolide and lincosamide resistance in the American foulbrood pathogen Paenibacillus larvae.</title>
        <authorList>
            <person name="Okamoto M."/>
            <person name="Kumagai M."/>
            <person name="Kanamori H."/>
            <person name="Takamatsu D."/>
        </authorList>
    </citation>
    <scope>NUCLEOTIDE SEQUENCE [LARGE SCALE GENOMIC DNA]</scope>
    <source>
        <strain evidence="3 4">J8TS2</strain>
    </source>
</reference>
<gene>
    <name evidence="3" type="ORF">J8TS2_03790</name>
</gene>
<evidence type="ECO:0000313" key="4">
    <source>
        <dbReference type="Proteomes" id="UP000679950"/>
    </source>
</evidence>
<name>A0ABQ4KDK9_9BACI</name>
<keyword evidence="2" id="KW-0472">Membrane</keyword>
<comment type="caution">
    <text evidence="3">The sequence shown here is derived from an EMBL/GenBank/DDBJ whole genome shotgun (WGS) entry which is preliminary data.</text>
</comment>
<evidence type="ECO:0000313" key="3">
    <source>
        <dbReference type="EMBL" id="GIN56060.1"/>
    </source>
</evidence>
<accession>A0ABQ4KDK9</accession>
<dbReference type="Pfam" id="PF18952">
    <property type="entry name" value="DUF5696"/>
    <property type="match status" value="1"/>
</dbReference>
<keyword evidence="2" id="KW-0812">Transmembrane</keyword>
<dbReference type="Proteomes" id="UP000679950">
    <property type="component" value="Unassembled WGS sequence"/>
</dbReference>
<dbReference type="EMBL" id="BORB01000002">
    <property type="protein sequence ID" value="GIN56060.1"/>
    <property type="molecule type" value="Genomic_DNA"/>
</dbReference>
<protein>
    <submittedName>
        <fullName evidence="3">Uncharacterized protein</fullName>
    </submittedName>
</protein>
<sequence>MKMVKIKTVIKIILFVCIVGGLSYFIFTGEDSSKVGNIPTAPGLPTPETEDDSTNDEGAEEGAEEGVDQPAETLPEQVAVDDDSPENRVKIITDKQKEIDGHSFLIENDFYELYLKKENLSFIIRDKHTGAVMYSTIEKPVKSNEEWTNFMQSSFVMEYLVGTNIVVYRADMYSGNPDIDLDITSDGFEAKISYAELEISYEVKVTLTDQGIQVEVPQDKIEEKSDKFKIAGLYIYPFLGYSKLGERDGYMFIPDGSGGLIHLEDNNGKYKQPYSEMVYGEDAGIDDPYVLSLFNDMDPFNNPEKILAPVFGMVQTDSEIGYLGIVEEGKFNAKIEAYPNGAILPYNWITSKFIYRQFYNQPTSQDSGTMVVRQKNRNNFDIKVRYDFVSQDKANYMGLASTYRDYLLDEKLITKKEDDFHIRVDLLGTDLEKSLLFKKNVPMTTFTQASDIYEKLQENGVENILSVYKGWQDKGYYGGLPIRSFQPESELNDGLSLLELTDKAEKNGIDLFLYHDALRINLEELGNTRYKVMKKFNKRTYEENVYGNVYRSFHYLHPDSSATIMKKMAREYEDQAIENIMLSGISNELFSYSEGSKEFDRVTTKDYFESIVSDYSNQFHLVLEQPFSYLWDYSNAILDLPTKSSDYVFTDEDIPFIALTLKGIIPMYAEYTNFQANQQEFFLQLVEQGLYPSFYITHEDPSKLLYTNSSNIYSSKFERYEEMIKDYYEEFEKIHKQTRDAKIQGYERDNGITKVSYDNGVIIYINYEEQTKTFDDQTIDGLSYKVVHKQ</sequence>
<feature type="compositionally biased region" description="Acidic residues" evidence="1">
    <location>
        <begin position="48"/>
        <end position="67"/>
    </location>
</feature>
<proteinExistence type="predicted"/>
<dbReference type="InterPro" id="IPR043751">
    <property type="entry name" value="DUF5696"/>
</dbReference>
<evidence type="ECO:0000256" key="2">
    <source>
        <dbReference type="SAM" id="Phobius"/>
    </source>
</evidence>
<organism evidence="3 4">
    <name type="scientific">Lederbergia ruris</name>
    <dbReference type="NCBI Taxonomy" id="217495"/>
    <lineage>
        <taxon>Bacteria</taxon>
        <taxon>Bacillati</taxon>
        <taxon>Bacillota</taxon>
        <taxon>Bacilli</taxon>
        <taxon>Bacillales</taxon>
        <taxon>Bacillaceae</taxon>
        <taxon>Lederbergia</taxon>
    </lineage>
</organism>